<dbReference type="InterPro" id="IPR036875">
    <property type="entry name" value="Znf_CCHC_sf"/>
</dbReference>
<accession>A0A3R7YIH5</accession>
<dbReference type="SUPFAM" id="SSF57756">
    <property type="entry name" value="Retrovirus zinc finger-like domains"/>
    <property type="match status" value="1"/>
</dbReference>
<proteinExistence type="predicted"/>
<evidence type="ECO:0000313" key="4">
    <source>
        <dbReference type="EMBL" id="RQM21109.1"/>
    </source>
</evidence>
<dbReference type="VEuPathDB" id="FungiDB:H257_11081"/>
<evidence type="ECO:0000313" key="5">
    <source>
        <dbReference type="Proteomes" id="UP000284702"/>
    </source>
</evidence>
<feature type="region of interest" description="Disordered" evidence="2">
    <location>
        <begin position="140"/>
        <end position="166"/>
    </location>
</feature>
<dbReference type="Proteomes" id="UP000284702">
    <property type="component" value="Unassembled WGS sequence"/>
</dbReference>
<reference evidence="4" key="1">
    <citation type="submission" date="2018-07" db="EMBL/GenBank/DDBJ databases">
        <title>Annotation of Aphanomyces astaci genome assembly.</title>
        <authorList>
            <person name="Studholme D.J."/>
        </authorList>
    </citation>
    <scope>NUCLEOTIDE SEQUENCE [LARGE SCALE GENOMIC DNA]</scope>
    <source>
        <strain evidence="4">Pc</strain>
    </source>
</reference>
<evidence type="ECO:0000256" key="2">
    <source>
        <dbReference type="SAM" id="MobiDB-lite"/>
    </source>
</evidence>
<dbReference type="PROSITE" id="PS50158">
    <property type="entry name" value="ZF_CCHC"/>
    <property type="match status" value="1"/>
</dbReference>
<feature type="domain" description="CCHC-type" evidence="3">
    <location>
        <begin position="129"/>
        <end position="144"/>
    </location>
</feature>
<protein>
    <recommendedName>
        <fullName evidence="3">CCHC-type domain-containing protein</fullName>
    </recommendedName>
</protein>
<dbReference type="SMART" id="SM00343">
    <property type="entry name" value="ZnF_C2HC"/>
    <property type="match status" value="1"/>
</dbReference>
<dbReference type="AlphaFoldDB" id="A0A3R7YIH5"/>
<keyword evidence="1" id="KW-0863">Zinc-finger</keyword>
<dbReference type="EMBL" id="MZMZ02003660">
    <property type="protein sequence ID" value="RQM21109.1"/>
    <property type="molecule type" value="Genomic_DNA"/>
</dbReference>
<keyword evidence="5" id="KW-1185">Reference proteome</keyword>
<keyword evidence="1" id="KW-0862">Zinc</keyword>
<organism evidence="4 5">
    <name type="scientific">Aphanomyces astaci</name>
    <name type="common">Crayfish plague agent</name>
    <dbReference type="NCBI Taxonomy" id="112090"/>
    <lineage>
        <taxon>Eukaryota</taxon>
        <taxon>Sar</taxon>
        <taxon>Stramenopiles</taxon>
        <taxon>Oomycota</taxon>
        <taxon>Saprolegniomycetes</taxon>
        <taxon>Saprolegniales</taxon>
        <taxon>Verrucalvaceae</taxon>
        <taxon>Aphanomyces</taxon>
    </lineage>
</organism>
<name>A0A3R7YIH5_APHAT</name>
<dbReference type="GO" id="GO:0008270">
    <property type="term" value="F:zinc ion binding"/>
    <property type="evidence" value="ECO:0007669"/>
    <property type="project" value="UniProtKB-KW"/>
</dbReference>
<dbReference type="InterPro" id="IPR001878">
    <property type="entry name" value="Znf_CCHC"/>
</dbReference>
<evidence type="ECO:0000256" key="1">
    <source>
        <dbReference type="PROSITE-ProRule" id="PRU00047"/>
    </source>
</evidence>
<keyword evidence="1" id="KW-0479">Metal-binding</keyword>
<dbReference type="GO" id="GO:0003676">
    <property type="term" value="F:nucleic acid binding"/>
    <property type="evidence" value="ECO:0007669"/>
    <property type="project" value="InterPro"/>
</dbReference>
<dbReference type="Gene3D" id="4.10.60.10">
    <property type="entry name" value="Zinc finger, CCHC-type"/>
    <property type="match status" value="1"/>
</dbReference>
<evidence type="ECO:0000259" key="3">
    <source>
        <dbReference type="PROSITE" id="PS50158"/>
    </source>
</evidence>
<sequence length="184" mass="20574">MEWARLSWDMRQETLPDFIHRFQTLVKRLHEVGATETESNQVVKLLALMPRDFCHIVDRLSNGSDHNQTVTKTKIALEAEWNAAVRNGGIKLPRGHANEDRALYAEGGRGNNTASGGPSGHNGTKSGTCHYCGKEGHWQSKCRKKAREDRNLSGKREPKEDHSNAAVFMFSAVETGQDMQNMGE</sequence>
<gene>
    <name evidence="4" type="ORF">B5M09_010839</name>
</gene>
<feature type="compositionally biased region" description="Basic and acidic residues" evidence="2">
    <location>
        <begin position="146"/>
        <end position="163"/>
    </location>
</feature>
<comment type="caution">
    <text evidence="4">The sequence shown here is derived from an EMBL/GenBank/DDBJ whole genome shotgun (WGS) entry which is preliminary data.</text>
</comment>